<evidence type="ECO:0000313" key="17">
    <source>
        <dbReference type="Proteomes" id="UP001334732"/>
    </source>
</evidence>
<evidence type="ECO:0000256" key="5">
    <source>
        <dbReference type="ARBA" id="ARBA00022475"/>
    </source>
</evidence>
<sequence>MIAWLRHHRRALAAALRRLGAQPFTTALTALAMGAAISLPSGLYLGLANLGRVAGNLPAQPEISVFVDAQASEAQKQAIAARLRRPDIAQARFVSKDAALAALSATQGLADVTAGLAGNPLPDAWVVRPRDASRDALERVGAALRGLPGVAETHLDSQWAERLQAGLDIGRTVVWLLGSLFAIALVAISGNAIRAQVLARRDEIHVSRLIGATDRQVRRPFLYVGALQGLFGGLAAGGVLAVAGTVLEAPVAHLAALYGSSFHLLPPTVLDSAIVLGLSTLFGWLGAWVAVTRALRQVDASRP</sequence>
<evidence type="ECO:0000256" key="2">
    <source>
        <dbReference type="ARBA" id="ARBA00007379"/>
    </source>
</evidence>
<evidence type="ECO:0000256" key="12">
    <source>
        <dbReference type="PIRNR" id="PIRNR003097"/>
    </source>
</evidence>
<keyword evidence="5 12" id="KW-1003">Cell membrane</keyword>
<feature type="transmembrane region" description="Helical" evidence="13">
    <location>
        <begin position="173"/>
        <end position="193"/>
    </location>
</feature>
<dbReference type="Gene3D" id="3.30.70.3040">
    <property type="match status" value="1"/>
</dbReference>
<dbReference type="InterPro" id="IPR004513">
    <property type="entry name" value="FtsX"/>
</dbReference>
<keyword evidence="11 12" id="KW-0131">Cell cycle</keyword>
<dbReference type="Pfam" id="PF02687">
    <property type="entry name" value="FtsX"/>
    <property type="match status" value="1"/>
</dbReference>
<feature type="transmembrane region" description="Helical" evidence="13">
    <location>
        <begin position="27"/>
        <end position="47"/>
    </location>
</feature>
<dbReference type="NCBIfam" id="TIGR00439">
    <property type="entry name" value="FtsX_Gneg"/>
    <property type="match status" value="1"/>
</dbReference>
<evidence type="ECO:0000259" key="14">
    <source>
        <dbReference type="Pfam" id="PF02687"/>
    </source>
</evidence>
<comment type="function">
    <text evidence="12">Part of the ABC transporter FtsEX involved in cellular division.</text>
</comment>
<evidence type="ECO:0000256" key="13">
    <source>
        <dbReference type="SAM" id="Phobius"/>
    </source>
</evidence>
<evidence type="ECO:0000256" key="7">
    <source>
        <dbReference type="ARBA" id="ARBA00022618"/>
    </source>
</evidence>
<dbReference type="InterPro" id="IPR003838">
    <property type="entry name" value="ABC3_permease_C"/>
</dbReference>
<reference evidence="16 17" key="1">
    <citation type="submission" date="2023-12" db="EMBL/GenBank/DDBJ databases">
        <title>Thiobacillus sedimentum sp. nov., a chemolithoautotrophic sulfur-oxidizing bacterium isolated from freshwater sediment.</title>
        <authorList>
            <person name="Luo J."/>
            <person name="Dai C."/>
        </authorList>
    </citation>
    <scope>NUCLEOTIDE SEQUENCE [LARGE SCALE GENOMIC DNA]</scope>
    <source>
        <strain evidence="16 17">SCUT-2</strain>
    </source>
</reference>
<feature type="domain" description="ABC3 transporter permease C-terminal" evidence="14">
    <location>
        <begin position="177"/>
        <end position="296"/>
    </location>
</feature>
<accession>A0ABZ1CJX2</accession>
<feature type="transmembrane region" description="Helical" evidence="13">
    <location>
        <begin position="273"/>
        <end position="295"/>
    </location>
</feature>
<evidence type="ECO:0000313" key="16">
    <source>
        <dbReference type="EMBL" id="WRS39692.1"/>
    </source>
</evidence>
<keyword evidence="6 12" id="KW-0997">Cell inner membrane</keyword>
<evidence type="ECO:0000256" key="8">
    <source>
        <dbReference type="ARBA" id="ARBA00022692"/>
    </source>
</evidence>
<feature type="transmembrane region" description="Helical" evidence="13">
    <location>
        <begin position="221"/>
        <end position="247"/>
    </location>
</feature>
<dbReference type="PANTHER" id="PTHR47755">
    <property type="entry name" value="CELL DIVISION PROTEIN FTSX"/>
    <property type="match status" value="1"/>
</dbReference>
<evidence type="ECO:0000256" key="10">
    <source>
        <dbReference type="ARBA" id="ARBA00023136"/>
    </source>
</evidence>
<keyword evidence="9 13" id="KW-1133">Transmembrane helix</keyword>
<protein>
    <recommendedName>
        <fullName evidence="4 12">Cell division protein FtsX</fullName>
    </recommendedName>
</protein>
<keyword evidence="17" id="KW-1185">Reference proteome</keyword>
<dbReference type="Proteomes" id="UP001334732">
    <property type="component" value="Chromosome"/>
</dbReference>
<proteinExistence type="inferred from homology"/>
<organism evidence="16 17">
    <name type="scientific">Thiobacillus sedimenti</name>
    <dbReference type="NCBI Taxonomy" id="3110231"/>
    <lineage>
        <taxon>Bacteria</taxon>
        <taxon>Pseudomonadati</taxon>
        <taxon>Pseudomonadota</taxon>
        <taxon>Betaproteobacteria</taxon>
        <taxon>Nitrosomonadales</taxon>
        <taxon>Thiobacillaceae</taxon>
        <taxon>Thiobacillus</taxon>
    </lineage>
</organism>
<dbReference type="PANTHER" id="PTHR47755:SF1">
    <property type="entry name" value="CELL DIVISION PROTEIN FTSX"/>
    <property type="match status" value="1"/>
</dbReference>
<keyword evidence="10 12" id="KW-0472">Membrane</keyword>
<evidence type="ECO:0000259" key="15">
    <source>
        <dbReference type="Pfam" id="PF18075"/>
    </source>
</evidence>
<keyword evidence="7 12" id="KW-0132">Cell division</keyword>
<dbReference type="EMBL" id="CP141769">
    <property type="protein sequence ID" value="WRS39692.1"/>
    <property type="molecule type" value="Genomic_DNA"/>
</dbReference>
<feature type="domain" description="FtsX extracellular" evidence="15">
    <location>
        <begin position="62"/>
        <end position="152"/>
    </location>
</feature>
<evidence type="ECO:0000256" key="9">
    <source>
        <dbReference type="ARBA" id="ARBA00022989"/>
    </source>
</evidence>
<gene>
    <name evidence="16" type="primary">ftsX</name>
    <name evidence="16" type="ORF">VA613_02130</name>
</gene>
<evidence type="ECO:0000256" key="11">
    <source>
        <dbReference type="ARBA" id="ARBA00023306"/>
    </source>
</evidence>
<dbReference type="InterPro" id="IPR047590">
    <property type="entry name" value="FtsX_proteobact-type"/>
</dbReference>
<evidence type="ECO:0000256" key="1">
    <source>
        <dbReference type="ARBA" id="ARBA00004429"/>
    </source>
</evidence>
<comment type="subcellular location">
    <subcellularLocation>
        <location evidence="1">Cell inner membrane</location>
        <topology evidence="1">Multi-pass membrane protein</topology>
    </subcellularLocation>
</comment>
<dbReference type="Pfam" id="PF18075">
    <property type="entry name" value="FtsX_ECD"/>
    <property type="match status" value="1"/>
</dbReference>
<evidence type="ECO:0000256" key="4">
    <source>
        <dbReference type="ARBA" id="ARBA00021907"/>
    </source>
</evidence>
<keyword evidence="8 13" id="KW-0812">Transmembrane</keyword>
<evidence type="ECO:0000256" key="3">
    <source>
        <dbReference type="ARBA" id="ARBA00011160"/>
    </source>
</evidence>
<dbReference type="PIRSF" id="PIRSF003097">
    <property type="entry name" value="FtsX"/>
    <property type="match status" value="1"/>
</dbReference>
<evidence type="ECO:0000256" key="6">
    <source>
        <dbReference type="ARBA" id="ARBA00022519"/>
    </source>
</evidence>
<comment type="similarity">
    <text evidence="2 12">Belongs to the ABC-4 integral membrane protein family. FtsX subfamily.</text>
</comment>
<comment type="subunit">
    <text evidence="3">Forms a membrane-associated complex with FtsE.</text>
</comment>
<name>A0ABZ1CJX2_9PROT</name>
<dbReference type="InterPro" id="IPR040690">
    <property type="entry name" value="FtsX_ECD"/>
</dbReference>
<dbReference type="RefSeq" id="WP_324780224.1">
    <property type="nucleotide sequence ID" value="NZ_CP141769.1"/>
</dbReference>